<keyword evidence="4" id="KW-1185">Reference proteome</keyword>
<dbReference type="EMBL" id="JANPWB010000005">
    <property type="protein sequence ID" value="KAJ1185243.1"/>
    <property type="molecule type" value="Genomic_DNA"/>
</dbReference>
<protein>
    <submittedName>
        <fullName evidence="3">Uncharacterized protein</fullName>
    </submittedName>
</protein>
<reference evidence="3" key="1">
    <citation type="journal article" date="2022" name="bioRxiv">
        <title>Sequencing and chromosome-scale assembly of the giantPleurodeles waltlgenome.</title>
        <authorList>
            <person name="Brown T."/>
            <person name="Elewa A."/>
            <person name="Iarovenko S."/>
            <person name="Subramanian E."/>
            <person name="Araus A.J."/>
            <person name="Petzold A."/>
            <person name="Susuki M."/>
            <person name="Suzuki K.-i.T."/>
            <person name="Hayashi T."/>
            <person name="Toyoda A."/>
            <person name="Oliveira C."/>
            <person name="Osipova E."/>
            <person name="Leigh N.D."/>
            <person name="Simon A."/>
            <person name="Yun M.H."/>
        </authorList>
    </citation>
    <scope>NUCLEOTIDE SEQUENCE</scope>
    <source>
        <strain evidence="3">20211129_DDA</strain>
        <tissue evidence="3">Liver</tissue>
    </source>
</reference>
<feature type="compositionally biased region" description="Basic and acidic residues" evidence="1">
    <location>
        <begin position="48"/>
        <end position="67"/>
    </location>
</feature>
<evidence type="ECO:0000313" key="3">
    <source>
        <dbReference type="EMBL" id="KAJ1185243.1"/>
    </source>
</evidence>
<gene>
    <name evidence="3" type="ORF">NDU88_002037</name>
</gene>
<accession>A0AAV7UC09</accession>
<proteinExistence type="predicted"/>
<dbReference type="PANTHER" id="PTHR15446:SF2">
    <property type="entry name" value="UROPLAKIN-3B-LIKE PROTEIN 1-RELATED"/>
    <property type="match status" value="1"/>
</dbReference>
<name>A0AAV7UC09_PLEWA</name>
<organism evidence="3 4">
    <name type="scientific">Pleurodeles waltl</name>
    <name type="common">Iberian ribbed newt</name>
    <dbReference type="NCBI Taxonomy" id="8319"/>
    <lineage>
        <taxon>Eukaryota</taxon>
        <taxon>Metazoa</taxon>
        <taxon>Chordata</taxon>
        <taxon>Craniata</taxon>
        <taxon>Vertebrata</taxon>
        <taxon>Euteleostomi</taxon>
        <taxon>Amphibia</taxon>
        <taxon>Batrachia</taxon>
        <taxon>Caudata</taxon>
        <taxon>Salamandroidea</taxon>
        <taxon>Salamandridae</taxon>
        <taxon>Pleurodelinae</taxon>
        <taxon>Pleurodeles</taxon>
    </lineage>
</organism>
<dbReference type="AlphaFoldDB" id="A0AAV7UC09"/>
<dbReference type="InterPro" id="IPR024831">
    <property type="entry name" value="Uroplakin-3"/>
</dbReference>
<evidence type="ECO:0000256" key="2">
    <source>
        <dbReference type="SAM" id="Phobius"/>
    </source>
</evidence>
<sequence length="319" mass="35144">MAEEIPEAAGPVWRRCWSLSQAVTVTGMQKEQARYCLGERPGPRGTHRALELRPRERDRGDGGRRRPTTDMALPLLLLLAVVAVHGLDPKFYQPQITTQAIDGKITATTFALDTPTCVFSGSVTDSIYLLVSYDNASTNIDFTSVTRTTVSSLPRSKLASQNYYIALNTTGDAYVCPTPPGKYSMLRIGDNTACAQDAAFCNGPLPPTTSFRAIFIVFNLNGDQTLTRWSDVITLKSVKDSSTIDTWIGRRSGGMIVITTILSVLLAILLACLIAAFAVGTKDICWRKSLDNKLYEETDFNKLKRYTSHHAPETVQNRI</sequence>
<feature type="region of interest" description="Disordered" evidence="1">
    <location>
        <begin position="37"/>
        <end position="67"/>
    </location>
</feature>
<dbReference type="Proteomes" id="UP001066276">
    <property type="component" value="Chromosome 3_1"/>
</dbReference>
<keyword evidence="2" id="KW-0812">Transmembrane</keyword>
<evidence type="ECO:0000313" key="4">
    <source>
        <dbReference type="Proteomes" id="UP001066276"/>
    </source>
</evidence>
<keyword evidence="2" id="KW-0472">Membrane</keyword>
<dbReference type="PANTHER" id="PTHR15446">
    <property type="entry name" value="UROPLAKIN III"/>
    <property type="match status" value="1"/>
</dbReference>
<keyword evidence="2" id="KW-1133">Transmembrane helix</keyword>
<feature type="transmembrane region" description="Helical" evidence="2">
    <location>
        <begin position="256"/>
        <end position="279"/>
    </location>
</feature>
<comment type="caution">
    <text evidence="3">The sequence shown here is derived from an EMBL/GenBank/DDBJ whole genome shotgun (WGS) entry which is preliminary data.</text>
</comment>
<dbReference type="GO" id="GO:0016020">
    <property type="term" value="C:membrane"/>
    <property type="evidence" value="ECO:0007669"/>
    <property type="project" value="TreeGrafter"/>
</dbReference>
<evidence type="ECO:0000256" key="1">
    <source>
        <dbReference type="SAM" id="MobiDB-lite"/>
    </source>
</evidence>